<keyword evidence="2" id="KW-1185">Reference proteome</keyword>
<protein>
    <recommendedName>
        <fullName evidence="3">Sulfotransferase family protein</fullName>
    </recommendedName>
</protein>
<dbReference type="Gene3D" id="3.40.50.300">
    <property type="entry name" value="P-loop containing nucleotide triphosphate hydrolases"/>
    <property type="match status" value="1"/>
</dbReference>
<sequence>MATVYLHIGYPKSFSTTLQRSYFEKHPKLHFGGVGIGNNISYANDSLELGFESLLKYANEHYWFKERNKVKQAIQNFISEAGSRKVVFSSEHFATKFTLQGISNEEKYDRIKYLTGEHRIKILVIKRKPVSFVRSMYGEYVKMGYDKAYPEFLKWIITFQDRNFLPDLNFKMKEDQLNSFFGSDNVDWLDFDSIKDKGVEKILNEKLTDWFDIDYHHMPITNDNPSLNLQEIASLVEWNKENPRGLGKDQTEPFARHRSRLIHVKSRIDYAEEEIFSEVLAKRKGLKWLEHKEKNRKINFDAATDLENQLLEEISSYSYAF</sequence>
<name>A0ABT3PTE7_9BACT</name>
<reference evidence="1 2" key="1">
    <citation type="submission" date="2021-03" db="EMBL/GenBank/DDBJ databases">
        <title>Aliifodinibius sp. nov., a new bacterium isolated from saline soil.</title>
        <authorList>
            <person name="Galisteo C."/>
            <person name="De La Haba R."/>
            <person name="Sanchez-Porro C."/>
            <person name="Ventosa A."/>
        </authorList>
    </citation>
    <scope>NUCLEOTIDE SEQUENCE [LARGE SCALE GENOMIC DNA]</scope>
    <source>
        <strain evidence="1 2">1BSP15-2V2</strain>
    </source>
</reference>
<dbReference type="RefSeq" id="WP_265768001.1">
    <property type="nucleotide sequence ID" value="NZ_JAGGJA010000023.1"/>
</dbReference>
<gene>
    <name evidence="1" type="ORF">J6I44_19880</name>
</gene>
<proteinExistence type="predicted"/>
<dbReference type="Proteomes" id="UP001207918">
    <property type="component" value="Unassembled WGS sequence"/>
</dbReference>
<dbReference type="InterPro" id="IPR027417">
    <property type="entry name" value="P-loop_NTPase"/>
</dbReference>
<comment type="caution">
    <text evidence="1">The sequence shown here is derived from an EMBL/GenBank/DDBJ whole genome shotgun (WGS) entry which is preliminary data.</text>
</comment>
<dbReference type="SUPFAM" id="SSF52540">
    <property type="entry name" value="P-loop containing nucleoside triphosphate hydrolases"/>
    <property type="match status" value="1"/>
</dbReference>
<evidence type="ECO:0000313" key="1">
    <source>
        <dbReference type="EMBL" id="MCW9709131.1"/>
    </source>
</evidence>
<dbReference type="EMBL" id="JAGGJA010000023">
    <property type="protein sequence ID" value="MCW9709131.1"/>
    <property type="molecule type" value="Genomic_DNA"/>
</dbReference>
<organism evidence="1 2">
    <name type="scientific">Fodinibius salsisoli</name>
    <dbReference type="NCBI Taxonomy" id="2820877"/>
    <lineage>
        <taxon>Bacteria</taxon>
        <taxon>Pseudomonadati</taxon>
        <taxon>Balneolota</taxon>
        <taxon>Balneolia</taxon>
        <taxon>Balneolales</taxon>
        <taxon>Balneolaceae</taxon>
        <taxon>Fodinibius</taxon>
    </lineage>
</organism>
<evidence type="ECO:0008006" key="3">
    <source>
        <dbReference type="Google" id="ProtNLM"/>
    </source>
</evidence>
<accession>A0ABT3PTE7</accession>
<evidence type="ECO:0000313" key="2">
    <source>
        <dbReference type="Proteomes" id="UP001207918"/>
    </source>
</evidence>